<feature type="transmembrane region" description="Helical" evidence="6">
    <location>
        <begin position="57"/>
        <end position="84"/>
    </location>
</feature>
<dbReference type="GO" id="GO:0005886">
    <property type="term" value="C:plasma membrane"/>
    <property type="evidence" value="ECO:0007669"/>
    <property type="project" value="UniProtKB-SubCell"/>
</dbReference>
<dbReference type="InterPro" id="IPR015414">
    <property type="entry name" value="TMEM64"/>
</dbReference>
<feature type="domain" description="VTT" evidence="7">
    <location>
        <begin position="71"/>
        <end position="188"/>
    </location>
</feature>
<evidence type="ECO:0000313" key="8">
    <source>
        <dbReference type="EMBL" id="MBE9031691.1"/>
    </source>
</evidence>
<evidence type="ECO:0000256" key="1">
    <source>
        <dbReference type="ARBA" id="ARBA00004651"/>
    </source>
</evidence>
<dbReference type="PANTHER" id="PTHR12677:SF59">
    <property type="entry name" value="GOLGI APPARATUS MEMBRANE PROTEIN TVP38-RELATED"/>
    <property type="match status" value="1"/>
</dbReference>
<keyword evidence="9" id="KW-1185">Reference proteome</keyword>
<evidence type="ECO:0000313" key="9">
    <source>
        <dbReference type="Proteomes" id="UP000625316"/>
    </source>
</evidence>
<feature type="transmembrane region" description="Helical" evidence="6">
    <location>
        <begin position="91"/>
        <end position="112"/>
    </location>
</feature>
<dbReference type="Proteomes" id="UP000625316">
    <property type="component" value="Unassembled WGS sequence"/>
</dbReference>
<reference evidence="8" key="1">
    <citation type="submission" date="2020-10" db="EMBL/GenBank/DDBJ databases">
        <authorList>
            <person name="Castelo-Branco R."/>
            <person name="Eusebio N."/>
            <person name="Adriana R."/>
            <person name="Vieira A."/>
            <person name="Brugerolle De Fraissinette N."/>
            <person name="Rezende De Castro R."/>
            <person name="Schneider M.P."/>
            <person name="Vasconcelos V."/>
            <person name="Leao P.N."/>
        </authorList>
    </citation>
    <scope>NUCLEOTIDE SEQUENCE</scope>
    <source>
        <strain evidence="8">LEGE 11480</strain>
    </source>
</reference>
<proteinExistence type="inferred from homology"/>
<dbReference type="RefSeq" id="WP_264326517.1">
    <property type="nucleotide sequence ID" value="NZ_JADEXQ010000072.1"/>
</dbReference>
<evidence type="ECO:0000256" key="3">
    <source>
        <dbReference type="ARBA" id="ARBA00022692"/>
    </source>
</evidence>
<comment type="similarity">
    <text evidence="6">Belongs to the TVP38/TMEM64 family.</text>
</comment>
<comment type="subcellular location">
    <subcellularLocation>
        <location evidence="1 6">Cell membrane</location>
        <topology evidence="1 6">Multi-pass membrane protein</topology>
    </subcellularLocation>
</comment>
<dbReference type="Pfam" id="PF09335">
    <property type="entry name" value="VTT_dom"/>
    <property type="match status" value="1"/>
</dbReference>
<evidence type="ECO:0000256" key="4">
    <source>
        <dbReference type="ARBA" id="ARBA00022989"/>
    </source>
</evidence>
<feature type="transmembrane region" description="Helical" evidence="6">
    <location>
        <begin position="208"/>
        <end position="228"/>
    </location>
</feature>
<organism evidence="8 9">
    <name type="scientific">Romeriopsis navalis LEGE 11480</name>
    <dbReference type="NCBI Taxonomy" id="2777977"/>
    <lineage>
        <taxon>Bacteria</taxon>
        <taxon>Bacillati</taxon>
        <taxon>Cyanobacteriota</taxon>
        <taxon>Cyanophyceae</taxon>
        <taxon>Leptolyngbyales</taxon>
        <taxon>Leptolyngbyaceae</taxon>
        <taxon>Romeriopsis</taxon>
        <taxon>Romeriopsis navalis</taxon>
    </lineage>
</organism>
<dbReference type="PANTHER" id="PTHR12677">
    <property type="entry name" value="GOLGI APPARATUS MEMBRANE PROTEIN TVP38-RELATED"/>
    <property type="match status" value="1"/>
</dbReference>
<keyword evidence="5 6" id="KW-0472">Membrane</keyword>
<accession>A0A928VRM1</accession>
<dbReference type="InterPro" id="IPR032816">
    <property type="entry name" value="VTT_dom"/>
</dbReference>
<feature type="transmembrane region" description="Helical" evidence="6">
    <location>
        <begin position="169"/>
        <end position="196"/>
    </location>
</feature>
<evidence type="ECO:0000256" key="5">
    <source>
        <dbReference type="ARBA" id="ARBA00023136"/>
    </source>
</evidence>
<dbReference type="AlphaFoldDB" id="A0A928VRM1"/>
<feature type="transmembrane region" description="Helical" evidence="6">
    <location>
        <begin position="12"/>
        <end position="37"/>
    </location>
</feature>
<gene>
    <name evidence="8" type="ORF">IQ266_18315</name>
</gene>
<keyword evidence="2 6" id="KW-1003">Cell membrane</keyword>
<protein>
    <recommendedName>
        <fullName evidence="6">TVP38/TMEM64 family membrane protein</fullName>
    </recommendedName>
</protein>
<evidence type="ECO:0000259" key="7">
    <source>
        <dbReference type="Pfam" id="PF09335"/>
    </source>
</evidence>
<keyword evidence="3 6" id="KW-0812">Transmembrane</keyword>
<evidence type="ECO:0000256" key="2">
    <source>
        <dbReference type="ARBA" id="ARBA00022475"/>
    </source>
</evidence>
<keyword evidence="4 6" id="KW-1133">Transmembrane helix</keyword>
<dbReference type="EMBL" id="JADEXQ010000072">
    <property type="protein sequence ID" value="MBE9031691.1"/>
    <property type="molecule type" value="Genomic_DNA"/>
</dbReference>
<name>A0A928VRM1_9CYAN</name>
<evidence type="ECO:0000256" key="6">
    <source>
        <dbReference type="RuleBase" id="RU366058"/>
    </source>
</evidence>
<sequence>MSVQSGRSPKWIKYVLIAVAVAAVVIVGKQLGVFAWLSSSLQWLLLQVENWGVWAPLGFIAIYNIATVLLIPGSVLTLGSGVLFGVVKGSIIVFIAATLGATFAFLIGRYFARDWVADKVQGNPKFKAIDNAIAREGLKIVLLTRLSPVFPFNLLNYALGITQVSLKDYVIGSLGMIPGTILYVYIGSLAGSVAMIGMEQEIDPQAQMFKWALQIVGFLATVGVTVYVTKIAKAALNDSLEATERVTTGE</sequence>
<comment type="caution">
    <text evidence="8">The sequence shown here is derived from an EMBL/GenBank/DDBJ whole genome shotgun (WGS) entry which is preliminary data.</text>
</comment>